<organism evidence="2 3">
    <name type="scientific">Trichomonas vaginalis (strain ATCC PRA-98 / G3)</name>
    <dbReference type="NCBI Taxonomy" id="412133"/>
    <lineage>
        <taxon>Eukaryota</taxon>
        <taxon>Metamonada</taxon>
        <taxon>Parabasalia</taxon>
        <taxon>Trichomonadida</taxon>
        <taxon>Trichomonadidae</taxon>
        <taxon>Trichomonas</taxon>
    </lineage>
</organism>
<dbReference type="Proteomes" id="UP000001542">
    <property type="component" value="Unassembled WGS sequence"/>
</dbReference>
<dbReference type="SUPFAM" id="SSF48371">
    <property type="entry name" value="ARM repeat"/>
    <property type="match status" value="2"/>
</dbReference>
<proteinExistence type="predicted"/>
<evidence type="ECO:0000256" key="1">
    <source>
        <dbReference type="PROSITE-ProRule" id="PRU00103"/>
    </source>
</evidence>
<evidence type="ECO:0000313" key="3">
    <source>
        <dbReference type="Proteomes" id="UP000001542"/>
    </source>
</evidence>
<accession>A2DYC3</accession>
<dbReference type="OrthoDB" id="294853at2759"/>
<dbReference type="KEGG" id="tva:4772592"/>
<dbReference type="EMBL" id="DS113268">
    <property type="protein sequence ID" value="EAY14600.1"/>
    <property type="molecule type" value="Genomic_DNA"/>
</dbReference>
<reference evidence="2" key="2">
    <citation type="journal article" date="2007" name="Science">
        <title>Draft genome sequence of the sexually transmitted pathogen Trichomonas vaginalis.</title>
        <authorList>
            <person name="Carlton J.M."/>
            <person name="Hirt R.P."/>
            <person name="Silva J.C."/>
            <person name="Delcher A.L."/>
            <person name="Schatz M."/>
            <person name="Zhao Q."/>
            <person name="Wortman J.R."/>
            <person name="Bidwell S.L."/>
            <person name="Alsmark U.C.M."/>
            <person name="Besteiro S."/>
            <person name="Sicheritz-Ponten T."/>
            <person name="Noel C.J."/>
            <person name="Dacks J.B."/>
            <person name="Foster P.G."/>
            <person name="Simillion C."/>
            <person name="Van de Peer Y."/>
            <person name="Miranda-Saavedra D."/>
            <person name="Barton G.J."/>
            <person name="Westrop G.D."/>
            <person name="Mueller S."/>
            <person name="Dessi D."/>
            <person name="Fiori P.L."/>
            <person name="Ren Q."/>
            <person name="Paulsen I."/>
            <person name="Zhang H."/>
            <person name="Bastida-Corcuera F.D."/>
            <person name="Simoes-Barbosa A."/>
            <person name="Brown M.T."/>
            <person name="Hayes R.D."/>
            <person name="Mukherjee M."/>
            <person name="Okumura C.Y."/>
            <person name="Schneider R."/>
            <person name="Smith A.J."/>
            <person name="Vanacova S."/>
            <person name="Villalvazo M."/>
            <person name="Haas B.J."/>
            <person name="Pertea M."/>
            <person name="Feldblyum T.V."/>
            <person name="Utterback T.R."/>
            <person name="Shu C.L."/>
            <person name="Osoegawa K."/>
            <person name="de Jong P.J."/>
            <person name="Hrdy I."/>
            <person name="Horvathova L."/>
            <person name="Zubacova Z."/>
            <person name="Dolezal P."/>
            <person name="Malik S.B."/>
            <person name="Logsdon J.M. Jr."/>
            <person name="Henze K."/>
            <person name="Gupta A."/>
            <person name="Wang C.C."/>
            <person name="Dunne R.L."/>
            <person name="Upcroft J.A."/>
            <person name="Upcroft P."/>
            <person name="White O."/>
            <person name="Salzberg S.L."/>
            <person name="Tang P."/>
            <person name="Chiu C.-H."/>
            <person name="Lee Y.-S."/>
            <person name="Embley T.M."/>
            <person name="Coombs G.H."/>
            <person name="Mottram J.C."/>
            <person name="Tachezy J."/>
            <person name="Fraser-Liggett C.M."/>
            <person name="Johnson P.J."/>
        </authorList>
    </citation>
    <scope>NUCLEOTIDE SEQUENCE [LARGE SCALE GENOMIC DNA]</scope>
    <source>
        <strain evidence="2">G3</strain>
    </source>
</reference>
<dbReference type="RefSeq" id="XP_001326823.1">
    <property type="nucleotide sequence ID" value="XM_001326788.1"/>
</dbReference>
<dbReference type="VEuPathDB" id="TrichDB:TVAG_393270"/>
<dbReference type="AlphaFoldDB" id="A2DYC3"/>
<dbReference type="GO" id="GO:0005085">
    <property type="term" value="F:guanyl-nucleotide exchange factor activity"/>
    <property type="evidence" value="ECO:0000318"/>
    <property type="project" value="GO_Central"/>
</dbReference>
<keyword evidence="3" id="KW-1185">Reference proteome</keyword>
<reference evidence="2" key="1">
    <citation type="submission" date="2006-10" db="EMBL/GenBank/DDBJ databases">
        <authorList>
            <person name="Amadeo P."/>
            <person name="Zhao Q."/>
            <person name="Wortman J."/>
            <person name="Fraser-Liggett C."/>
            <person name="Carlton J."/>
        </authorList>
    </citation>
    <scope>NUCLEOTIDE SEQUENCE</scope>
    <source>
        <strain evidence="2">G3</strain>
    </source>
</reference>
<sequence>MVNEQIRVPAGEAVNQLSSEDICLPIENKNSPIILAFTEILKSPKFLKTSPKIVFTMCSVVNGEIIQGNALLEIISAMESAADKMDMESGIKIIQTATSLTKSHIFEVKIFQRILSLVLSLSSNSNEYVMANAHAAFEQILETFIQVIDAQTDELNKIIKLEINEAFHSVVQLKEDITIHEKEEYIYIIINDLLKISKSKPPSWINSHNLSSKMAYSTLEAIFTRYSKTFISHQPLLMLVSRAIEESSSNTVPISFTVNICSSYIETLPNDFSKLFSFHLSQMKQSHQELLYSLRFFRHFILKDQSNIVRFYHSVDKTGELITDLIHSMLMLFEEREGQIQTLHIGFQQNSDSLINTTPIDITCFIIKSLFQTATPDLVDIILKIWSDVLSILTMALNLADQSSSYILLQSLHFLIVLANDLKLDDPRGSAISTVVNIVAEEKMYSEQLRSTAIDTISAAIEGSPQVFNDHWSRIINALSIYKTELSDLSFSLQLSLENIIELELALMYVKTTCSGDERQWALDFSIALLFVNKNRFNDIWLSISENFYDGRNDTADGFINLLNEILSQETEISLCPTLYNIMSDKTMASDTRKMFINAIYVIISEKSTSIKKQWPCIIKSLSPLFYADKSAELVENAFRCLQLLVSDMLFYLEEESQVITYSLVFDFVKQDADINIALSSLTLLWNASSNIKTDETWKHIFNSIKDVIRDQRPDISLAAVKTFFSLIISNSVNLSKNIFNYLTDLFPEILTFISEIDVASQQLLIYETAHCINTLKANFKKIDDNYWNFLLKAEEEFMITCNKHDTTCQGFMFYEEFFSVTLSDEIHFTCFDSLDKLCEYYLEHESSNCVIFGSFGRLIRNILPTRKSADNEEIKRWVTLSHNLIFGLHCKDFLPPTVHKTFDAIDEILPNTNENTETLIKHLVECAAYVENERLTEVSLEHLLFICGNKIKNDQLPMVFDICQPLFKLQHCSTLLLHFIDRDIDYKGCDIELFCRSLIEIAGTSNTQLADRACINVLKLFNFTSLETKNMFIDVIKERLKTNIEIWKRFLDPRSSEFEKDVAEKITKKLLYNIGEQMRKCSDEDEIIESLIFIRDAKICESFGQSHILIMLPYLADLVLHPNTDVRLKIREVLLRLTE</sequence>
<gene>
    <name evidence="2" type="ORF">TVAG_393270</name>
</gene>
<dbReference type="PROSITE" id="PS50077">
    <property type="entry name" value="HEAT_REPEAT"/>
    <property type="match status" value="1"/>
</dbReference>
<dbReference type="InterPro" id="IPR021133">
    <property type="entry name" value="HEAT_type_2"/>
</dbReference>
<evidence type="ECO:0000313" key="2">
    <source>
        <dbReference type="EMBL" id="EAY14600.1"/>
    </source>
</evidence>
<protein>
    <submittedName>
        <fullName evidence="2">Uncharacterized protein</fullName>
    </submittedName>
</protein>
<dbReference type="VEuPathDB" id="TrichDB:TVAGG3_0281820"/>
<dbReference type="InParanoid" id="A2DYC3"/>
<dbReference type="InterPro" id="IPR016024">
    <property type="entry name" value="ARM-type_fold"/>
</dbReference>
<feature type="repeat" description="HEAT" evidence="1">
    <location>
        <begin position="1112"/>
        <end position="1140"/>
    </location>
</feature>
<dbReference type="STRING" id="5722.A2DYC3"/>
<name>A2DYC3_TRIV3</name>